<evidence type="ECO:0000256" key="3">
    <source>
        <dbReference type="ARBA" id="ARBA00022741"/>
    </source>
</evidence>
<dbReference type="RefSeq" id="WP_095660691.1">
    <property type="nucleotide sequence ID" value="NZ_CP019688.1"/>
</dbReference>
<dbReference type="PANTHER" id="PTHR43033:SF1">
    <property type="entry name" value="TRNA(ILE)-LYSIDINE SYNTHASE-RELATED"/>
    <property type="match status" value="1"/>
</dbReference>
<dbReference type="GO" id="GO:0032267">
    <property type="term" value="F:tRNA(Ile)-lysidine synthase activity"/>
    <property type="evidence" value="ECO:0007669"/>
    <property type="project" value="UniProtKB-EC"/>
</dbReference>
<comment type="catalytic activity">
    <reaction evidence="5 6">
        <text>cytidine(34) in tRNA(Ile2) + L-lysine + ATP = lysidine(34) in tRNA(Ile2) + AMP + diphosphate + H(+)</text>
        <dbReference type="Rhea" id="RHEA:43744"/>
        <dbReference type="Rhea" id="RHEA-COMP:10625"/>
        <dbReference type="Rhea" id="RHEA-COMP:10670"/>
        <dbReference type="ChEBI" id="CHEBI:15378"/>
        <dbReference type="ChEBI" id="CHEBI:30616"/>
        <dbReference type="ChEBI" id="CHEBI:32551"/>
        <dbReference type="ChEBI" id="CHEBI:33019"/>
        <dbReference type="ChEBI" id="CHEBI:82748"/>
        <dbReference type="ChEBI" id="CHEBI:83665"/>
        <dbReference type="ChEBI" id="CHEBI:456215"/>
        <dbReference type="EC" id="6.3.4.19"/>
    </reaction>
</comment>
<organism evidence="8 9">
    <name type="scientific">Corynebacterium glaucum</name>
    <dbReference type="NCBI Taxonomy" id="187491"/>
    <lineage>
        <taxon>Bacteria</taxon>
        <taxon>Bacillati</taxon>
        <taxon>Actinomycetota</taxon>
        <taxon>Actinomycetes</taxon>
        <taxon>Mycobacteriales</taxon>
        <taxon>Corynebacteriaceae</taxon>
        <taxon>Corynebacterium</taxon>
    </lineage>
</organism>
<dbReference type="Pfam" id="PF01171">
    <property type="entry name" value="ATP_bind_3"/>
    <property type="match status" value="1"/>
</dbReference>
<dbReference type="InterPro" id="IPR014729">
    <property type="entry name" value="Rossmann-like_a/b/a_fold"/>
</dbReference>
<dbReference type="CDD" id="cd01992">
    <property type="entry name" value="TilS_N"/>
    <property type="match status" value="1"/>
</dbReference>
<keyword evidence="1 6" id="KW-0436">Ligase</keyword>
<protein>
    <recommendedName>
        <fullName evidence="6">tRNA(Ile)-lysidine synthase</fullName>
        <ecNumber evidence="6">6.3.4.19</ecNumber>
    </recommendedName>
    <alternativeName>
        <fullName evidence="6">tRNA(Ile)-2-lysyl-cytidine synthase</fullName>
    </alternativeName>
    <alternativeName>
        <fullName evidence="6">tRNA(Ile)-lysidine synthetase</fullName>
    </alternativeName>
</protein>
<dbReference type="EMBL" id="CP019688">
    <property type="protein sequence ID" value="AQQ16091.1"/>
    <property type="molecule type" value="Genomic_DNA"/>
</dbReference>
<keyword evidence="2 6" id="KW-0819">tRNA processing</keyword>
<evidence type="ECO:0000256" key="4">
    <source>
        <dbReference type="ARBA" id="ARBA00022840"/>
    </source>
</evidence>
<keyword evidence="3 6" id="KW-0547">Nucleotide-binding</keyword>
<dbReference type="InterPro" id="IPR012094">
    <property type="entry name" value="tRNA_Ile_lys_synt"/>
</dbReference>
<name>A0A1Q2HZ15_9CORY</name>
<dbReference type="NCBIfam" id="TIGR02432">
    <property type="entry name" value="lysidine_TilS_N"/>
    <property type="match status" value="1"/>
</dbReference>
<dbReference type="GO" id="GO:0005524">
    <property type="term" value="F:ATP binding"/>
    <property type="evidence" value="ECO:0007669"/>
    <property type="project" value="UniProtKB-UniRule"/>
</dbReference>
<accession>A0A1Q2HZ15</accession>
<evidence type="ECO:0000313" key="9">
    <source>
        <dbReference type="Proteomes" id="UP000217209"/>
    </source>
</evidence>
<dbReference type="Proteomes" id="UP000217209">
    <property type="component" value="Chromosome"/>
</dbReference>
<comment type="function">
    <text evidence="6">Ligates lysine onto the cytidine present at position 34 of the AUA codon-specific tRNA(Ile) that contains the anticodon CAU, in an ATP-dependent manner. Cytidine is converted to lysidine, thus changing the amino acid specificity of the tRNA from methionine to isoleucine.</text>
</comment>
<dbReference type="SUPFAM" id="SSF52402">
    <property type="entry name" value="Adenine nucleotide alpha hydrolases-like"/>
    <property type="match status" value="1"/>
</dbReference>
<evidence type="ECO:0000313" key="8">
    <source>
        <dbReference type="EMBL" id="AQQ16091.1"/>
    </source>
</evidence>
<evidence type="ECO:0000256" key="2">
    <source>
        <dbReference type="ARBA" id="ARBA00022694"/>
    </source>
</evidence>
<gene>
    <name evidence="6 8" type="primary">tilS</name>
    <name evidence="8" type="ORF">CGLAU_10785</name>
</gene>
<evidence type="ECO:0000259" key="7">
    <source>
        <dbReference type="Pfam" id="PF01171"/>
    </source>
</evidence>
<dbReference type="Gene3D" id="3.40.50.620">
    <property type="entry name" value="HUPs"/>
    <property type="match status" value="1"/>
</dbReference>
<evidence type="ECO:0000256" key="5">
    <source>
        <dbReference type="ARBA" id="ARBA00048539"/>
    </source>
</evidence>
<dbReference type="PANTHER" id="PTHR43033">
    <property type="entry name" value="TRNA(ILE)-LYSIDINE SYNTHASE-RELATED"/>
    <property type="match status" value="1"/>
</dbReference>
<comment type="subcellular location">
    <subcellularLocation>
        <location evidence="6">Cytoplasm</location>
    </subcellularLocation>
</comment>
<comment type="domain">
    <text evidence="6">The N-terminal region contains the highly conserved SGGXDS motif, predicted to be a P-loop motif involved in ATP binding.</text>
</comment>
<comment type="similarity">
    <text evidence="6">Belongs to the tRNA(Ile)-lysidine synthase family.</text>
</comment>
<dbReference type="AlphaFoldDB" id="A0A1Q2HZ15"/>
<dbReference type="InterPro" id="IPR012795">
    <property type="entry name" value="tRNA_Ile_lys_synt_N"/>
</dbReference>
<dbReference type="KEGG" id="cgv:CGLAU_10785"/>
<keyword evidence="4 6" id="KW-0067">ATP-binding</keyword>
<feature type="domain" description="tRNA(Ile)-lysidine/2-thiocytidine synthase N-terminal" evidence="7">
    <location>
        <begin position="31"/>
        <end position="200"/>
    </location>
</feature>
<dbReference type="HAMAP" id="MF_01161">
    <property type="entry name" value="tRNA_Ile_lys_synt"/>
    <property type="match status" value="1"/>
</dbReference>
<evidence type="ECO:0000256" key="6">
    <source>
        <dbReference type="HAMAP-Rule" id="MF_01161"/>
    </source>
</evidence>
<keyword evidence="6" id="KW-0963">Cytoplasm</keyword>
<keyword evidence="9" id="KW-1185">Reference proteome</keyword>
<dbReference type="GO" id="GO:0006400">
    <property type="term" value="P:tRNA modification"/>
    <property type="evidence" value="ECO:0007669"/>
    <property type="project" value="UniProtKB-UniRule"/>
</dbReference>
<dbReference type="OrthoDB" id="5244702at2"/>
<dbReference type="SUPFAM" id="SSF82829">
    <property type="entry name" value="MesJ substrate recognition domain-like"/>
    <property type="match status" value="1"/>
</dbReference>
<dbReference type="GO" id="GO:0005737">
    <property type="term" value="C:cytoplasm"/>
    <property type="evidence" value="ECO:0007669"/>
    <property type="project" value="UniProtKB-SubCell"/>
</dbReference>
<dbReference type="InterPro" id="IPR011063">
    <property type="entry name" value="TilS/TtcA_N"/>
</dbReference>
<reference evidence="8 9" key="1">
    <citation type="submission" date="2016-12" db="EMBL/GenBank/DDBJ databases">
        <authorList>
            <person name="Song W.-J."/>
            <person name="Kurnit D.M."/>
        </authorList>
    </citation>
    <scope>NUCLEOTIDE SEQUENCE [LARGE SCALE GENOMIC DNA]</scope>
    <source>
        <strain evidence="8 9">DSM 30827</strain>
    </source>
</reference>
<proteinExistence type="inferred from homology"/>
<sequence>MEPFWPRKSSHFLACRRAVRPVHTNPDHPAAIGLSGGPDSLALVAAAAAEGKHVRAVVVDHGLQPGSADVAARAAEQAQRLDVPAEVVRVDVDTVAGTGRAIGLEAAARAARYSALFAAAGSDADVWVAHTADDQAETLLLGALRGNPAGMAPRSDRLVRPLLFLRRAETVGACQELGLETWDDPMNHDPAYRRVAIRQQIIPALTELLGGDAVVPLAATANRIAEDRQLLESLADLEPTADCAELAADPAPVRRRRIAAWLIKNGIPVQGDQLYAIDGLVTDWHGQGPITLTSGRTVTRDAGHLHLV</sequence>
<dbReference type="EC" id="6.3.4.19" evidence="6"/>
<evidence type="ECO:0000256" key="1">
    <source>
        <dbReference type="ARBA" id="ARBA00022598"/>
    </source>
</evidence>
<feature type="binding site" evidence="6">
    <location>
        <begin position="35"/>
        <end position="40"/>
    </location>
    <ligand>
        <name>ATP</name>
        <dbReference type="ChEBI" id="CHEBI:30616"/>
    </ligand>
</feature>